<evidence type="ECO:0000256" key="7">
    <source>
        <dbReference type="SAM" id="Phobius"/>
    </source>
</evidence>
<evidence type="ECO:0000256" key="4">
    <source>
        <dbReference type="ARBA" id="ARBA00023002"/>
    </source>
</evidence>
<dbReference type="EMBL" id="JAOAOG010000322">
    <property type="protein sequence ID" value="KAJ6229342.1"/>
    <property type="molecule type" value="Genomic_DNA"/>
</dbReference>
<feature type="transmembrane region" description="Helical" evidence="7">
    <location>
        <begin position="157"/>
        <end position="175"/>
    </location>
</feature>
<evidence type="ECO:0000256" key="2">
    <source>
        <dbReference type="ARBA" id="ARBA00022692"/>
    </source>
</evidence>
<feature type="transmembrane region" description="Helical" evidence="7">
    <location>
        <begin position="103"/>
        <end position="122"/>
    </location>
</feature>
<dbReference type="SFLD" id="SFLDS00052">
    <property type="entry name" value="Ferric_Reductase_Domain"/>
    <property type="match status" value="1"/>
</dbReference>
<feature type="transmembrane region" description="Helical" evidence="7">
    <location>
        <begin position="67"/>
        <end position="91"/>
    </location>
</feature>
<dbReference type="PROSITE" id="PS51384">
    <property type="entry name" value="FAD_FR"/>
    <property type="match status" value="1"/>
</dbReference>
<sequence length="556" mass="64047">MKNLQKKLFQNKFFRKERAFLKPVQLSILFLYLFQILLYALLLLIFVPSKRWDNFFSAKSLSVITGWITQISTLFVFLFGCHRNFVNWLFGGSFERSLRFHKFNGQVLILASILHTLVAAQFSDDKFIDNTGKIALAGIIVLAIMSIRYLRKKNYEIFYWFHIFMAVVYLVFTVLHHEGGRLIVIAGIGLFSYIYDLIDRMLGIWKKRAKIVSYKLIGRDKQNPSAILLKIEKKNFTFHSGQWVNICFPKISIFDWHPFSIASCLDNSLTDTSSLEQDVESNSSQENDQILLQEIEDSGSDQEIEKEKNKKEKDQNIESNLSSSSKNNLKTNTEVSSSSLSSSANNSAKRIINNQSTKQTNIFTIPFVIRGDWTTKVMKQAVEGNLKNRTVLIEGPLGKNNQQYDQFSYFVLIAAGSGIGPTFGYLTTLFQESLKKRKVPIKKVILVWASRNDSLVGLLNKESKIIFQNKKFSSHFYWTRQKDDFQQIQNVEINTGRPDFKQLIKDFKMEAEDIDLNKIAISICAPKSISKVVKKTCTKLSSSEFYFDIMNEIIEF</sequence>
<name>A0ABQ8X9S5_9EUKA</name>
<dbReference type="InterPro" id="IPR039261">
    <property type="entry name" value="FNR_nucleotide-bd"/>
</dbReference>
<feature type="transmembrane region" description="Helical" evidence="7">
    <location>
        <begin position="134"/>
        <end position="150"/>
    </location>
</feature>
<evidence type="ECO:0000313" key="10">
    <source>
        <dbReference type="Proteomes" id="UP001150062"/>
    </source>
</evidence>
<feature type="transmembrane region" description="Helical" evidence="7">
    <location>
        <begin position="20"/>
        <end position="47"/>
    </location>
</feature>
<dbReference type="Pfam" id="PF08030">
    <property type="entry name" value="NAD_binding_6"/>
    <property type="match status" value="1"/>
</dbReference>
<evidence type="ECO:0000259" key="8">
    <source>
        <dbReference type="PROSITE" id="PS51384"/>
    </source>
</evidence>
<dbReference type="InterPro" id="IPR013121">
    <property type="entry name" value="Fe_red_NAD-bd_6"/>
</dbReference>
<evidence type="ECO:0000256" key="6">
    <source>
        <dbReference type="SAM" id="MobiDB-lite"/>
    </source>
</evidence>
<dbReference type="InterPro" id="IPR017927">
    <property type="entry name" value="FAD-bd_FR_type"/>
</dbReference>
<dbReference type="SUPFAM" id="SSF52343">
    <property type="entry name" value="Ferredoxin reductase-like, C-terminal NADP-linked domain"/>
    <property type="match status" value="1"/>
</dbReference>
<evidence type="ECO:0000313" key="9">
    <source>
        <dbReference type="EMBL" id="KAJ6229342.1"/>
    </source>
</evidence>
<gene>
    <name evidence="9" type="ORF">M0813_07961</name>
</gene>
<comment type="subcellular location">
    <subcellularLocation>
        <location evidence="1">Membrane</location>
        <topology evidence="1">Multi-pass membrane protein</topology>
    </subcellularLocation>
</comment>
<dbReference type="Proteomes" id="UP001150062">
    <property type="component" value="Unassembled WGS sequence"/>
</dbReference>
<dbReference type="Pfam" id="PF01794">
    <property type="entry name" value="Ferric_reduct"/>
    <property type="match status" value="1"/>
</dbReference>
<feature type="compositionally biased region" description="Low complexity" evidence="6">
    <location>
        <begin position="317"/>
        <end position="342"/>
    </location>
</feature>
<dbReference type="InterPro" id="IPR013112">
    <property type="entry name" value="FAD-bd_8"/>
</dbReference>
<organism evidence="9 10">
    <name type="scientific">Anaeramoeba flamelloides</name>
    <dbReference type="NCBI Taxonomy" id="1746091"/>
    <lineage>
        <taxon>Eukaryota</taxon>
        <taxon>Metamonada</taxon>
        <taxon>Anaeramoebidae</taxon>
        <taxon>Anaeramoeba</taxon>
    </lineage>
</organism>
<feature type="domain" description="FAD-binding FR-type" evidence="8">
    <location>
        <begin position="209"/>
        <end position="403"/>
    </location>
</feature>
<dbReference type="InterPro" id="IPR050369">
    <property type="entry name" value="RBOH/FRE"/>
</dbReference>
<keyword evidence="3 7" id="KW-1133">Transmembrane helix</keyword>
<dbReference type="CDD" id="cd06186">
    <property type="entry name" value="NOX_Duox_like_FAD_NADP"/>
    <property type="match status" value="1"/>
</dbReference>
<keyword evidence="4" id="KW-0560">Oxidoreductase</keyword>
<keyword evidence="2 7" id="KW-0812">Transmembrane</keyword>
<proteinExistence type="predicted"/>
<keyword evidence="5 7" id="KW-0472">Membrane</keyword>
<feature type="region of interest" description="Disordered" evidence="6">
    <location>
        <begin position="295"/>
        <end position="342"/>
    </location>
</feature>
<feature type="compositionally biased region" description="Basic and acidic residues" evidence="6">
    <location>
        <begin position="303"/>
        <end position="316"/>
    </location>
</feature>
<accession>A0ABQ8X9S5</accession>
<dbReference type="PANTHER" id="PTHR11972">
    <property type="entry name" value="NADPH OXIDASE"/>
    <property type="match status" value="1"/>
</dbReference>
<evidence type="ECO:0000256" key="5">
    <source>
        <dbReference type="ARBA" id="ARBA00023136"/>
    </source>
</evidence>
<evidence type="ECO:0000256" key="3">
    <source>
        <dbReference type="ARBA" id="ARBA00022989"/>
    </source>
</evidence>
<feature type="transmembrane region" description="Helical" evidence="7">
    <location>
        <begin position="181"/>
        <end position="198"/>
    </location>
</feature>
<evidence type="ECO:0000256" key="1">
    <source>
        <dbReference type="ARBA" id="ARBA00004141"/>
    </source>
</evidence>
<protein>
    <submittedName>
        <fullName evidence="9">Ferric reduction oxidase 4</fullName>
    </submittedName>
</protein>
<comment type="caution">
    <text evidence="9">The sequence shown here is derived from an EMBL/GenBank/DDBJ whole genome shotgun (WGS) entry which is preliminary data.</text>
</comment>
<feature type="transmembrane region" description="Helical" evidence="7">
    <location>
        <begin position="407"/>
        <end position="426"/>
    </location>
</feature>
<dbReference type="SFLD" id="SFLDG01168">
    <property type="entry name" value="Ferric_reductase_subgroup_(FRE"/>
    <property type="match status" value="1"/>
</dbReference>
<reference evidence="9" key="1">
    <citation type="submission" date="2022-08" db="EMBL/GenBank/DDBJ databases">
        <title>Novel sulfate-reducing endosymbionts in the free-living metamonad Anaeramoeba.</title>
        <authorList>
            <person name="Jerlstrom-Hultqvist J."/>
            <person name="Cepicka I."/>
            <person name="Gallot-Lavallee L."/>
            <person name="Salas-Leiva D."/>
            <person name="Curtis B.A."/>
            <person name="Zahonova K."/>
            <person name="Pipaliya S."/>
            <person name="Dacks J."/>
            <person name="Roger A.J."/>
        </authorList>
    </citation>
    <scope>NUCLEOTIDE SEQUENCE</scope>
    <source>
        <strain evidence="9">Schooner1</strain>
    </source>
</reference>
<dbReference type="Pfam" id="PF08022">
    <property type="entry name" value="FAD_binding_8"/>
    <property type="match status" value="1"/>
</dbReference>
<dbReference type="InterPro" id="IPR013130">
    <property type="entry name" value="Fe3_Rdtase_TM_dom"/>
</dbReference>
<dbReference type="Gene3D" id="3.40.50.80">
    <property type="entry name" value="Nucleotide-binding domain of ferredoxin-NADP reductase (FNR) module"/>
    <property type="match status" value="1"/>
</dbReference>
<keyword evidence="10" id="KW-1185">Reference proteome</keyword>